<reference evidence="1 2" key="1">
    <citation type="submission" date="2017-03" db="EMBL/GenBank/DDBJ databases">
        <title>Genome of the blue death feigning beetle - Asbolus verrucosus.</title>
        <authorList>
            <person name="Rider S.D."/>
        </authorList>
    </citation>
    <scope>NUCLEOTIDE SEQUENCE [LARGE SCALE GENOMIC DNA]</scope>
    <source>
        <strain evidence="1">Butters</strain>
        <tissue evidence="1">Head and leg muscle</tissue>
    </source>
</reference>
<organism evidence="1 2">
    <name type="scientific">Asbolus verrucosus</name>
    <name type="common">Desert ironclad beetle</name>
    <dbReference type="NCBI Taxonomy" id="1661398"/>
    <lineage>
        <taxon>Eukaryota</taxon>
        <taxon>Metazoa</taxon>
        <taxon>Ecdysozoa</taxon>
        <taxon>Arthropoda</taxon>
        <taxon>Hexapoda</taxon>
        <taxon>Insecta</taxon>
        <taxon>Pterygota</taxon>
        <taxon>Neoptera</taxon>
        <taxon>Endopterygota</taxon>
        <taxon>Coleoptera</taxon>
        <taxon>Polyphaga</taxon>
        <taxon>Cucujiformia</taxon>
        <taxon>Tenebrionidae</taxon>
        <taxon>Pimeliinae</taxon>
        <taxon>Asbolus</taxon>
    </lineage>
</organism>
<dbReference type="InterPro" id="IPR027417">
    <property type="entry name" value="P-loop_NTPase"/>
</dbReference>
<evidence type="ECO:0000313" key="1">
    <source>
        <dbReference type="EMBL" id="RZC35717.1"/>
    </source>
</evidence>
<protein>
    <submittedName>
        <fullName evidence="1">Uncharacterized protein</fullName>
    </submittedName>
</protein>
<dbReference type="SUPFAM" id="SSF52540">
    <property type="entry name" value="P-loop containing nucleoside triphosphate hydrolases"/>
    <property type="match status" value="1"/>
</dbReference>
<dbReference type="Proteomes" id="UP000292052">
    <property type="component" value="Unassembled WGS sequence"/>
</dbReference>
<evidence type="ECO:0000313" key="2">
    <source>
        <dbReference type="Proteomes" id="UP000292052"/>
    </source>
</evidence>
<name>A0A482VTW7_ASBVE</name>
<sequence length="318" mass="38042">MYRSKHHFVDEMQLFDYENDNDINLITGEPGMGKSILMKKFKNNYFPTFWTILIIVKHHSQYFEEENPIIPFDVDQQRIYIEKRLCGMKKSLNEISAKIRNYITNVQYNDILGIPLQIFMLTELFIQNPEKYEILLKDLFSVAKLFEHFVDEKFNIYFKEKAELMADNNQRKAIIKDIKARRLNSHEYAALVAIFDVKTLKELKIEYEQKFEEIEECFAIGIIIGLTEEKKNKFLHQSYAEYFVATYFRKNLETIGDKIEKIIFQDRFRNIRFMFDQLLADDSLPHLAVIYKNLDIAKTKQEETFYTSHVHGVQDIRF</sequence>
<gene>
    <name evidence="1" type="ORF">BDFB_011846</name>
</gene>
<keyword evidence="2" id="KW-1185">Reference proteome</keyword>
<dbReference type="OrthoDB" id="8194444at2759"/>
<dbReference type="EMBL" id="QDEB01068397">
    <property type="protein sequence ID" value="RZC35717.1"/>
    <property type="molecule type" value="Genomic_DNA"/>
</dbReference>
<accession>A0A482VTW7</accession>
<feature type="non-terminal residue" evidence="1">
    <location>
        <position position="318"/>
    </location>
</feature>
<dbReference type="AlphaFoldDB" id="A0A482VTW7"/>
<proteinExistence type="predicted"/>
<comment type="caution">
    <text evidence="1">The sequence shown here is derived from an EMBL/GenBank/DDBJ whole genome shotgun (WGS) entry which is preliminary data.</text>
</comment>